<organism evidence="2 3">
    <name type="scientific">Heyndrickxia acidicola</name>
    <dbReference type="NCBI Taxonomy" id="209389"/>
    <lineage>
        <taxon>Bacteria</taxon>
        <taxon>Bacillati</taxon>
        <taxon>Bacillota</taxon>
        <taxon>Bacilli</taxon>
        <taxon>Bacillales</taxon>
        <taxon>Bacillaceae</taxon>
        <taxon>Heyndrickxia</taxon>
    </lineage>
</organism>
<reference evidence="2 3" key="1">
    <citation type="submission" date="2023-03" db="EMBL/GenBank/DDBJ databases">
        <title>Bacillus Genome Sequencing.</title>
        <authorList>
            <person name="Dunlap C."/>
        </authorList>
    </citation>
    <scope>NUCLEOTIDE SEQUENCE [LARGE SCALE GENOMIC DNA]</scope>
    <source>
        <strain evidence="2 3">B-23453</strain>
    </source>
</reference>
<sequence>MNTAKNLYGKMNDFKRFGFMLLALTAFLYLGTVMPIAGKTDHKTNVLMAGTIITLSAAAFFFYYSQRCKKVLLESEEGQNLLDK</sequence>
<keyword evidence="1" id="KW-0472">Membrane</keyword>
<evidence type="ECO:0000313" key="3">
    <source>
        <dbReference type="Proteomes" id="UP001341444"/>
    </source>
</evidence>
<name>A0ABU6MJ72_9BACI</name>
<dbReference type="EMBL" id="JARMAB010000026">
    <property type="protein sequence ID" value="MED1204721.1"/>
    <property type="molecule type" value="Genomic_DNA"/>
</dbReference>
<comment type="caution">
    <text evidence="2">The sequence shown here is derived from an EMBL/GenBank/DDBJ whole genome shotgun (WGS) entry which is preliminary data.</text>
</comment>
<dbReference type="RefSeq" id="WP_066261991.1">
    <property type="nucleotide sequence ID" value="NZ_JARMAB010000026.1"/>
</dbReference>
<dbReference type="Pfam" id="PF14143">
    <property type="entry name" value="YrhC"/>
    <property type="match status" value="1"/>
</dbReference>
<keyword evidence="1" id="KW-0812">Transmembrane</keyword>
<evidence type="ECO:0000256" key="1">
    <source>
        <dbReference type="SAM" id="Phobius"/>
    </source>
</evidence>
<feature type="transmembrane region" description="Helical" evidence="1">
    <location>
        <begin position="45"/>
        <end position="64"/>
    </location>
</feature>
<dbReference type="Proteomes" id="UP001341444">
    <property type="component" value="Unassembled WGS sequence"/>
</dbReference>
<proteinExistence type="predicted"/>
<dbReference type="InterPro" id="IPR025418">
    <property type="entry name" value="YrhC-like"/>
</dbReference>
<keyword evidence="1" id="KW-1133">Transmembrane helix</keyword>
<keyword evidence="3" id="KW-1185">Reference proteome</keyword>
<protein>
    <submittedName>
        <fullName evidence="2">YrhC family protein</fullName>
    </submittedName>
</protein>
<evidence type="ECO:0000313" key="2">
    <source>
        <dbReference type="EMBL" id="MED1204721.1"/>
    </source>
</evidence>
<accession>A0ABU6MJ72</accession>
<gene>
    <name evidence="2" type="ORF">P4T90_16875</name>
</gene>